<dbReference type="Proteomes" id="UP000008281">
    <property type="component" value="Unassembled WGS sequence"/>
</dbReference>
<proteinExistence type="predicted"/>
<dbReference type="Pfam" id="PF07735">
    <property type="entry name" value="FBA_2"/>
    <property type="match status" value="1"/>
</dbReference>
<dbReference type="AlphaFoldDB" id="E3NSL6"/>
<dbReference type="InterPro" id="IPR012885">
    <property type="entry name" value="F-box_Sdz-33"/>
</dbReference>
<organism evidence="3">
    <name type="scientific">Caenorhabditis remanei</name>
    <name type="common">Caenorhabditis vulgaris</name>
    <dbReference type="NCBI Taxonomy" id="31234"/>
    <lineage>
        <taxon>Eukaryota</taxon>
        <taxon>Metazoa</taxon>
        <taxon>Ecdysozoa</taxon>
        <taxon>Nematoda</taxon>
        <taxon>Chromadorea</taxon>
        <taxon>Rhabditida</taxon>
        <taxon>Rhabditina</taxon>
        <taxon>Rhabditomorpha</taxon>
        <taxon>Rhabditoidea</taxon>
        <taxon>Rhabditidae</taxon>
        <taxon>Peloderinae</taxon>
        <taxon>Caenorhabditis</taxon>
    </lineage>
</organism>
<dbReference type="PANTHER" id="PTHR21503">
    <property type="entry name" value="F-BOX-CONTAINING HYPOTHETICAL PROTEIN C.ELEGANS"/>
    <property type="match status" value="1"/>
</dbReference>
<gene>
    <name evidence="2" type="ORF">CRE_21675</name>
</gene>
<dbReference type="InParanoid" id="E3NSL6"/>
<protein>
    <recommendedName>
        <fullName evidence="1">Sdz-33 F-box domain-containing protein</fullName>
    </recommendedName>
</protein>
<keyword evidence="3" id="KW-1185">Reference proteome</keyword>
<reference evidence="2" key="1">
    <citation type="submission" date="2007-07" db="EMBL/GenBank/DDBJ databases">
        <title>PCAP assembly of the Caenorhabditis remanei genome.</title>
        <authorList>
            <consortium name="The Caenorhabditis remanei Sequencing Consortium"/>
            <person name="Wilson R.K."/>
        </authorList>
    </citation>
    <scope>NUCLEOTIDE SEQUENCE [LARGE SCALE GENOMIC DNA]</scope>
    <source>
        <strain evidence="2">PB4641</strain>
    </source>
</reference>
<evidence type="ECO:0000313" key="3">
    <source>
        <dbReference type="Proteomes" id="UP000008281"/>
    </source>
</evidence>
<evidence type="ECO:0000313" key="2">
    <source>
        <dbReference type="EMBL" id="EFO90341.1"/>
    </source>
</evidence>
<dbReference type="HOGENOM" id="CLU_028840_3_1_1"/>
<evidence type="ECO:0000259" key="1">
    <source>
        <dbReference type="Pfam" id="PF07735"/>
    </source>
</evidence>
<dbReference type="PANTHER" id="PTHR21503:SF8">
    <property type="entry name" value="F-BOX ASSOCIATED DOMAIN-CONTAINING PROTEIN-RELATED"/>
    <property type="match status" value="1"/>
</dbReference>
<sequence length="341" mass="39961">MNSPKPFPILRLPFLAIGEAFKAMHPFEIINFSMISKRTKGIAKQISVCPRYKIDFHIKETLEIWFFGTRNMAAYVMTSDKEMDGKIEEKECCGSILPVPLIFRKVFKYSKDPVDEWKQLCKYVLEIFKKHTINDLLMTMDAFVDHNVSIIDFLKANLKSVDRCTVSQWNRERYINVDEHTAYLLDNIQINSDLCTDVYIKNINFNGGFPKNLEDLDIKNSEWIGYERLLEIDCKSVIFDNNRISDEQWNLFIKKWIAMETHLNLVYLQLIYRNVENFRALVLHDIPHEVVDEAVKRTFKTRRNCIRELNGGIDIRRIDGKTATLFVFGIGLHGSFLMCVH</sequence>
<dbReference type="FunCoup" id="E3NSL6">
    <property type="interactions" value="539"/>
</dbReference>
<accession>E3NSL6</accession>
<name>E3NSL6_CAERE</name>
<dbReference type="EMBL" id="DS269992">
    <property type="protein sequence ID" value="EFO90341.1"/>
    <property type="molecule type" value="Genomic_DNA"/>
</dbReference>
<feature type="domain" description="Sdz-33 F-box" evidence="1">
    <location>
        <begin position="205"/>
        <end position="270"/>
    </location>
</feature>